<protein>
    <submittedName>
        <fullName evidence="2">Uncharacterized protein</fullName>
    </submittedName>
</protein>
<feature type="transmembrane region" description="Helical" evidence="1">
    <location>
        <begin position="6"/>
        <end position="29"/>
    </location>
</feature>
<dbReference type="RefSeq" id="WP_147649899.1">
    <property type="nucleotide sequence ID" value="NZ_CP042806.1"/>
</dbReference>
<keyword evidence="3" id="KW-1185">Reference proteome</keyword>
<accession>A0A5B9EJL2</accession>
<keyword evidence="1" id="KW-0812">Transmembrane</keyword>
<name>A0A5B9EJL2_9BACT</name>
<gene>
    <name evidence="2" type="ORF">FTW19_22910</name>
</gene>
<keyword evidence="1" id="KW-1133">Transmembrane helix</keyword>
<dbReference type="KEGG" id="talb:FTW19_22910"/>
<evidence type="ECO:0000256" key="1">
    <source>
        <dbReference type="SAM" id="Phobius"/>
    </source>
</evidence>
<organism evidence="2 3">
    <name type="scientific">Terriglobus albidus</name>
    <dbReference type="NCBI Taxonomy" id="1592106"/>
    <lineage>
        <taxon>Bacteria</taxon>
        <taxon>Pseudomonadati</taxon>
        <taxon>Acidobacteriota</taxon>
        <taxon>Terriglobia</taxon>
        <taxon>Terriglobales</taxon>
        <taxon>Acidobacteriaceae</taxon>
        <taxon>Terriglobus</taxon>
    </lineage>
</organism>
<evidence type="ECO:0000313" key="2">
    <source>
        <dbReference type="EMBL" id="QEE30587.1"/>
    </source>
</evidence>
<dbReference type="OrthoDB" id="108924at2"/>
<dbReference type="Proteomes" id="UP000321820">
    <property type="component" value="Chromosome"/>
</dbReference>
<reference evidence="2 3" key="1">
    <citation type="submission" date="2019-08" db="EMBL/GenBank/DDBJ databases">
        <title>Complete genome sequence of Terriglobus albidus strain ORNL.</title>
        <authorList>
            <person name="Podar M."/>
        </authorList>
    </citation>
    <scope>NUCLEOTIDE SEQUENCE [LARGE SCALE GENOMIC DNA]</scope>
    <source>
        <strain evidence="2 3">ORNL</strain>
    </source>
</reference>
<dbReference type="EMBL" id="CP042806">
    <property type="protein sequence ID" value="QEE30587.1"/>
    <property type="molecule type" value="Genomic_DNA"/>
</dbReference>
<dbReference type="AlphaFoldDB" id="A0A5B9EJL2"/>
<keyword evidence="1" id="KW-0472">Membrane</keyword>
<proteinExistence type="predicted"/>
<sequence>MTLREWAVRIVRLAGGVALSLVLIAILVVQIQQRTLRWRAERLSTDMHQIRLYQSTWTDAQRLMRRWGAWGHYDGSCTAESCKYSIEMDSLVFYNPRVPRHAWLDWLLVHDRFNVYQWLGGRGAAFNASFTVHNGTIWRESTAIGVSVPRRRMRREHDFDRTLSVGAESYQRLHRTLENPFVFMGGAEDLAQHPYYKVGRPGGCMINCQIGVVYYSTHTPPAEIERLTSYNFSCFTRFAPCEELEDLLPAAKDWHLYKADELKQRALPEKTCDIPVWALARDARYVLAIEALSTKVVREGGYDGEIAEVRVLGSIKEPAPWPSDAIVSAYLSNSPPQAEHLVPGRRYIVFPVGNDQKDQVVTTDSPLRFEPCGVREDTPEVRGELEKGFAQNDTLP</sequence>
<evidence type="ECO:0000313" key="3">
    <source>
        <dbReference type="Proteomes" id="UP000321820"/>
    </source>
</evidence>